<evidence type="ECO:0000313" key="1">
    <source>
        <dbReference type="EMBL" id="KAF9667821.1"/>
    </source>
</evidence>
<organism evidence="1 2">
    <name type="scientific">Salix dunnii</name>
    <dbReference type="NCBI Taxonomy" id="1413687"/>
    <lineage>
        <taxon>Eukaryota</taxon>
        <taxon>Viridiplantae</taxon>
        <taxon>Streptophyta</taxon>
        <taxon>Embryophyta</taxon>
        <taxon>Tracheophyta</taxon>
        <taxon>Spermatophyta</taxon>
        <taxon>Magnoliopsida</taxon>
        <taxon>eudicotyledons</taxon>
        <taxon>Gunneridae</taxon>
        <taxon>Pentapetalae</taxon>
        <taxon>rosids</taxon>
        <taxon>fabids</taxon>
        <taxon>Malpighiales</taxon>
        <taxon>Salicaceae</taxon>
        <taxon>Saliceae</taxon>
        <taxon>Salix</taxon>
    </lineage>
</organism>
<accession>A0A835MNS6</accession>
<evidence type="ECO:0000313" key="2">
    <source>
        <dbReference type="Proteomes" id="UP000657918"/>
    </source>
</evidence>
<gene>
    <name evidence="1" type="ORF">SADUNF_Sadunf15G0063200</name>
</gene>
<protein>
    <submittedName>
        <fullName evidence="1">Uncharacterized protein</fullName>
    </submittedName>
</protein>
<comment type="caution">
    <text evidence="1">The sequence shown here is derived from an EMBL/GenBank/DDBJ whole genome shotgun (WGS) entry which is preliminary data.</text>
</comment>
<name>A0A835MNS6_9ROSI</name>
<dbReference type="EMBL" id="JADGMS010000015">
    <property type="protein sequence ID" value="KAF9667821.1"/>
    <property type="molecule type" value="Genomic_DNA"/>
</dbReference>
<keyword evidence="2" id="KW-1185">Reference proteome</keyword>
<reference evidence="1 2" key="1">
    <citation type="submission" date="2020-10" db="EMBL/GenBank/DDBJ databases">
        <title>Plant Genome Project.</title>
        <authorList>
            <person name="Zhang R.-G."/>
        </authorList>
    </citation>
    <scope>NUCLEOTIDE SEQUENCE [LARGE SCALE GENOMIC DNA]</scope>
    <source>
        <strain evidence="1">FAFU-HL-1</strain>
        <tissue evidence="1">Leaf</tissue>
    </source>
</reference>
<proteinExistence type="predicted"/>
<dbReference type="Proteomes" id="UP000657918">
    <property type="component" value="Unassembled WGS sequence"/>
</dbReference>
<sequence length="217" mass="23994">MMKTIIIFLTSYKTQLGKGSESHFNSSLFVGSGTKITYDRFLSSIRSKEQEERRKQILVGILYTKSMLLASSEKPSFLLSLISPIFLGLEWVLLLPFSLDGRKSLACNGTCYAINLSFSKEFGILINVLFTGFAALIESNAEGIGGSGFVDVYGRIYTYVKQQISCATSPNDVSTIRDALEVSAEMCKRDANNVTNYIQRHLISLSLGGTKNGRRII</sequence>
<dbReference type="AlphaFoldDB" id="A0A835MNS6"/>